<dbReference type="AlphaFoldDB" id="A0A3N0XPG1"/>
<evidence type="ECO:0000313" key="3">
    <source>
        <dbReference type="Proteomes" id="UP000281406"/>
    </source>
</evidence>
<dbReference type="Proteomes" id="UP000281406">
    <property type="component" value="Unassembled WGS sequence"/>
</dbReference>
<evidence type="ECO:0000313" key="2">
    <source>
        <dbReference type="EMBL" id="ROI83821.1"/>
    </source>
</evidence>
<proteinExistence type="predicted"/>
<sequence length="121" mass="13805">MADVSQRRVHELILLQDLRPAHKPSNRAEKLHHHREKNPNRTEPVPVTGPTAADSAFCLSCFSRTLRPKISSIKIKSSLQMCLSSASVPMKSEDLERILDLHWEKSSELELQERAREVKLS</sequence>
<gene>
    <name evidence="2" type="ORF">DPX16_14763</name>
</gene>
<feature type="compositionally biased region" description="Basic residues" evidence="1">
    <location>
        <begin position="21"/>
        <end position="36"/>
    </location>
</feature>
<organism evidence="2 3">
    <name type="scientific">Anabarilius grahami</name>
    <name type="common">Kanglang fish</name>
    <name type="synonym">Barilius grahami</name>
    <dbReference type="NCBI Taxonomy" id="495550"/>
    <lineage>
        <taxon>Eukaryota</taxon>
        <taxon>Metazoa</taxon>
        <taxon>Chordata</taxon>
        <taxon>Craniata</taxon>
        <taxon>Vertebrata</taxon>
        <taxon>Euteleostomi</taxon>
        <taxon>Actinopterygii</taxon>
        <taxon>Neopterygii</taxon>
        <taxon>Teleostei</taxon>
        <taxon>Ostariophysi</taxon>
        <taxon>Cypriniformes</taxon>
        <taxon>Xenocyprididae</taxon>
        <taxon>Xenocypridinae</taxon>
        <taxon>Xenocypridinae incertae sedis</taxon>
        <taxon>Anabarilius</taxon>
    </lineage>
</organism>
<keyword evidence="3" id="KW-1185">Reference proteome</keyword>
<protein>
    <submittedName>
        <fullName evidence="2">Uncharacterized protein</fullName>
    </submittedName>
</protein>
<name>A0A3N0XPG1_ANAGA</name>
<dbReference type="EMBL" id="RJVU01067364">
    <property type="protein sequence ID" value="ROI83821.1"/>
    <property type="molecule type" value="Genomic_DNA"/>
</dbReference>
<accession>A0A3N0XPG1</accession>
<evidence type="ECO:0000256" key="1">
    <source>
        <dbReference type="SAM" id="MobiDB-lite"/>
    </source>
</evidence>
<reference evidence="2 3" key="1">
    <citation type="submission" date="2018-10" db="EMBL/GenBank/DDBJ databases">
        <title>Genome assembly for a Yunnan-Guizhou Plateau 3E fish, Anabarilius grahami (Regan), and its evolutionary and genetic applications.</title>
        <authorList>
            <person name="Jiang W."/>
        </authorList>
    </citation>
    <scope>NUCLEOTIDE SEQUENCE [LARGE SCALE GENOMIC DNA]</scope>
    <source>
        <strain evidence="2">AG-KIZ</strain>
        <tissue evidence="2">Muscle</tissue>
    </source>
</reference>
<feature type="region of interest" description="Disordered" evidence="1">
    <location>
        <begin position="18"/>
        <end position="49"/>
    </location>
</feature>
<comment type="caution">
    <text evidence="2">The sequence shown here is derived from an EMBL/GenBank/DDBJ whole genome shotgun (WGS) entry which is preliminary data.</text>
</comment>